<dbReference type="InterPro" id="IPR041569">
    <property type="entry name" value="AAA_lid_3"/>
</dbReference>
<feature type="compositionally biased region" description="Polar residues" evidence="5">
    <location>
        <begin position="67"/>
        <end position="78"/>
    </location>
</feature>
<evidence type="ECO:0000256" key="4">
    <source>
        <dbReference type="ARBA" id="ARBA00023128"/>
    </source>
</evidence>
<dbReference type="PANTHER" id="PTHR45644">
    <property type="entry name" value="AAA ATPASE, PUTATIVE (AFU_ORTHOLOGUE AFUA_2G12920)-RELATED-RELATED"/>
    <property type="match status" value="1"/>
</dbReference>
<dbReference type="GO" id="GO:0016887">
    <property type="term" value="F:ATP hydrolysis activity"/>
    <property type="evidence" value="ECO:0007669"/>
    <property type="project" value="InterPro"/>
</dbReference>
<proteinExistence type="predicted"/>
<sequence length="913" mass="101536">MLRPVSRRLATNLVSHIRPSIYTRSSSSVPTFTVQTPPEPERRYASEDSPPAPPADDPNDNPQNNSGASVTESSNSLGRTIKKRGRPPKSRTNNEKEETQETGLKVPQWFLERNVERFEEYAALKTSTSSTETSGIAYEKLPDDLWQEIICHAQAGLMAPQGPSINSVAAKKSHIILQCPHDGTAYFLQDLVHRIAKEVEANLIKIDAQDLEELTGDLMDTTGTDFPMNNSVLRTLGYSNQSASETAARDEEDLEGEEDDDGPDIDPEHGRPSHTSIFSHQTPHLVQIVTSALESSGRPNINLGGLPFITKSSSDPHDTLMAFLTRILDGARLKGPVEGSSVSRGTALPRPTILYLADFFSLFGSSYGSNIHSTIQEIVREKRKSGEKLIVIGGAASSSSAYGMSSASEQIDRSYHLIGIPPSATPEMQKIYTEDHARRLRTVNLRHMYDQIKRKLGSNIPITRFPLLLNSTHGSELDSRKDLSETVWSFYRINRMASIVVGEIAQKTPICGTITQQDIVKALSLVEKVEESKKKWEVESKERIRKQEDTTRKDGVLKPIPFDDCNRYEKKLLGGVVDPDKIQVGFSSVRAPETTVKALKMLISLPLTHPEAFSHGILAKNMISGVLLFGPPGSGKVTISLKNRIDKVRRCSQKPLRKKVEPEFSKSKEVKSLICMWVRVRRMSRYQPSWACIFDGQAIFSLARKLAPCVIFLDEVDAIFASRRSDYNSPSHREIINQFMAEWDGLTSQTKGVLLMGATNRPFDIDDAIVRRMPRRILVDLPTVEDRKEILRIHLQEETLDSDIDLAEIATRTNLFSGSDLKNLCVAAAMSAVTESSSTQHSKRVLRKSHIEVAFDEIAPSISDDMATLTELRKWDERYGDGAGKKARNGKRLIGFGSALQNPSTRIRQTPGV</sequence>
<evidence type="ECO:0000259" key="8">
    <source>
        <dbReference type="Pfam" id="PF24581"/>
    </source>
</evidence>
<dbReference type="STRING" id="1198029.A0A1U7LHT1"/>
<feature type="region of interest" description="Disordered" evidence="5">
    <location>
        <begin position="240"/>
        <end position="279"/>
    </location>
</feature>
<comment type="caution">
    <text evidence="9">The sequence shown here is derived from an EMBL/GenBank/DDBJ whole genome shotgun (WGS) entry which is preliminary data.</text>
</comment>
<dbReference type="Pfam" id="PF24581">
    <property type="entry name" value="DUF7608"/>
    <property type="match status" value="1"/>
</dbReference>
<name>A0A1U7LHT1_NEOID</name>
<dbReference type="InterPro" id="IPR051701">
    <property type="entry name" value="Mito_OM_Translocase_MSP1"/>
</dbReference>
<feature type="region of interest" description="Disordered" evidence="5">
    <location>
        <begin position="25"/>
        <end position="105"/>
    </location>
</feature>
<feature type="compositionally biased region" description="Basic residues" evidence="5">
    <location>
        <begin position="80"/>
        <end position="89"/>
    </location>
</feature>
<comment type="subcellular location">
    <subcellularLocation>
        <location evidence="1">Mitochondrion membrane</location>
        <topology evidence="1">Single-pass membrane protein</topology>
    </subcellularLocation>
</comment>
<keyword evidence="10" id="KW-1185">Reference proteome</keyword>
<dbReference type="Proteomes" id="UP000186594">
    <property type="component" value="Unassembled WGS sequence"/>
</dbReference>
<reference evidence="9 10" key="1">
    <citation type="submission" date="2016-04" db="EMBL/GenBank/DDBJ databases">
        <title>Evolutionary innovation and constraint leading to complex multicellularity in the Ascomycota.</title>
        <authorList>
            <person name="Cisse O."/>
            <person name="Nguyen A."/>
            <person name="Hewitt D.A."/>
            <person name="Jedd G."/>
            <person name="Stajich J.E."/>
        </authorList>
    </citation>
    <scope>NUCLEOTIDE SEQUENCE [LARGE SCALE GENOMIC DNA]</scope>
    <source>
        <strain evidence="9 10">DAH-3</strain>
    </source>
</reference>
<dbReference type="OrthoDB" id="39734at2759"/>
<dbReference type="Pfam" id="PF17862">
    <property type="entry name" value="AAA_lid_3"/>
    <property type="match status" value="1"/>
</dbReference>
<keyword evidence="2" id="KW-0547">Nucleotide-binding</keyword>
<evidence type="ECO:0000256" key="5">
    <source>
        <dbReference type="SAM" id="MobiDB-lite"/>
    </source>
</evidence>
<organism evidence="9 10">
    <name type="scientific">Neolecta irregularis (strain DAH-3)</name>
    <dbReference type="NCBI Taxonomy" id="1198029"/>
    <lineage>
        <taxon>Eukaryota</taxon>
        <taxon>Fungi</taxon>
        <taxon>Dikarya</taxon>
        <taxon>Ascomycota</taxon>
        <taxon>Taphrinomycotina</taxon>
        <taxon>Neolectales</taxon>
        <taxon>Neolectaceae</taxon>
        <taxon>Neolecta</taxon>
    </lineage>
</organism>
<accession>A0A1U7LHT1</accession>
<feature type="compositionally biased region" description="Polar residues" evidence="5">
    <location>
        <begin position="25"/>
        <end position="36"/>
    </location>
</feature>
<evidence type="ECO:0000259" key="6">
    <source>
        <dbReference type="Pfam" id="PF00004"/>
    </source>
</evidence>
<evidence type="ECO:0000256" key="2">
    <source>
        <dbReference type="ARBA" id="ARBA00022741"/>
    </source>
</evidence>
<dbReference type="SUPFAM" id="SSF52540">
    <property type="entry name" value="P-loop containing nucleoside triphosphate hydrolases"/>
    <property type="match status" value="1"/>
</dbReference>
<dbReference type="Gene3D" id="3.40.50.300">
    <property type="entry name" value="P-loop containing nucleotide triphosphate hydrolases"/>
    <property type="match status" value="2"/>
</dbReference>
<dbReference type="InterPro" id="IPR003960">
    <property type="entry name" value="ATPase_AAA_CS"/>
</dbReference>
<feature type="domain" description="DUF7608" evidence="8">
    <location>
        <begin position="432"/>
        <end position="542"/>
    </location>
</feature>
<protein>
    <submittedName>
        <fullName evidence="9">Protein MSP1</fullName>
    </submittedName>
</protein>
<feature type="domain" description="ATPase AAA-type core" evidence="6">
    <location>
        <begin position="698"/>
        <end position="780"/>
    </location>
</feature>
<dbReference type="Pfam" id="PF00004">
    <property type="entry name" value="AAA"/>
    <property type="match status" value="1"/>
</dbReference>
<dbReference type="PROSITE" id="PS00674">
    <property type="entry name" value="AAA"/>
    <property type="match status" value="1"/>
</dbReference>
<dbReference type="Gene3D" id="1.10.8.60">
    <property type="match status" value="1"/>
</dbReference>
<evidence type="ECO:0000256" key="3">
    <source>
        <dbReference type="ARBA" id="ARBA00022840"/>
    </source>
</evidence>
<evidence type="ECO:0000313" key="9">
    <source>
        <dbReference type="EMBL" id="OLL22153.1"/>
    </source>
</evidence>
<dbReference type="InterPro" id="IPR027417">
    <property type="entry name" value="P-loop_NTPase"/>
</dbReference>
<keyword evidence="3" id="KW-0067">ATP-binding</keyword>
<feature type="domain" description="AAA ATPase AAA+ lid" evidence="7">
    <location>
        <begin position="803"/>
        <end position="841"/>
    </location>
</feature>
<evidence type="ECO:0000256" key="1">
    <source>
        <dbReference type="ARBA" id="ARBA00004304"/>
    </source>
</evidence>
<dbReference type="GO" id="GO:0005741">
    <property type="term" value="C:mitochondrial outer membrane"/>
    <property type="evidence" value="ECO:0007669"/>
    <property type="project" value="TreeGrafter"/>
</dbReference>
<feature type="compositionally biased region" description="Acidic residues" evidence="5">
    <location>
        <begin position="250"/>
        <end position="265"/>
    </location>
</feature>
<dbReference type="OMA" id="CRFIAHR"/>
<dbReference type="EMBL" id="LXFE01003829">
    <property type="protein sequence ID" value="OLL22153.1"/>
    <property type="molecule type" value="Genomic_DNA"/>
</dbReference>
<dbReference type="InterPro" id="IPR003959">
    <property type="entry name" value="ATPase_AAA_core"/>
</dbReference>
<dbReference type="PANTHER" id="PTHR45644:SF56">
    <property type="entry name" value="AAA ATPASE, PUTATIVE (AFU_ORTHOLOGUE AFUA_2G12920)-RELATED"/>
    <property type="match status" value="1"/>
</dbReference>
<gene>
    <name evidence="9" type="ORF">NEOLI_002131</name>
</gene>
<evidence type="ECO:0000313" key="10">
    <source>
        <dbReference type="Proteomes" id="UP000186594"/>
    </source>
</evidence>
<evidence type="ECO:0000259" key="7">
    <source>
        <dbReference type="Pfam" id="PF17862"/>
    </source>
</evidence>
<dbReference type="AlphaFoldDB" id="A0A1U7LHT1"/>
<dbReference type="GO" id="GO:0005524">
    <property type="term" value="F:ATP binding"/>
    <property type="evidence" value="ECO:0007669"/>
    <property type="project" value="UniProtKB-KW"/>
</dbReference>
<dbReference type="InterPro" id="IPR056027">
    <property type="entry name" value="DUF7608"/>
</dbReference>
<keyword evidence="4" id="KW-0496">Mitochondrion</keyword>